<keyword evidence="3" id="KW-1185">Reference proteome</keyword>
<accession>A0ABT0H452</accession>
<feature type="signal peptide" evidence="1">
    <location>
        <begin position="1"/>
        <end position="20"/>
    </location>
</feature>
<dbReference type="Proteomes" id="UP001203687">
    <property type="component" value="Unassembled WGS sequence"/>
</dbReference>
<gene>
    <name evidence="2" type="ORF">MUY34_00930</name>
</gene>
<proteinExistence type="predicted"/>
<feature type="chain" id="PRO_5047450147" description="CHRD domain-containing protein" evidence="1">
    <location>
        <begin position="21"/>
        <end position="258"/>
    </location>
</feature>
<organism evidence="2 3">
    <name type="scientific">Psychroserpens algicola</name>
    <dbReference type="NCBI Taxonomy" id="1719034"/>
    <lineage>
        <taxon>Bacteria</taxon>
        <taxon>Pseudomonadati</taxon>
        <taxon>Bacteroidota</taxon>
        <taxon>Flavobacteriia</taxon>
        <taxon>Flavobacteriales</taxon>
        <taxon>Flavobacteriaceae</taxon>
        <taxon>Psychroserpens</taxon>
    </lineage>
</organism>
<evidence type="ECO:0000313" key="3">
    <source>
        <dbReference type="Proteomes" id="UP001203687"/>
    </source>
</evidence>
<name>A0ABT0H452_9FLAO</name>
<sequence length="258" mass="29435">MSKKLCYAVMSLFMFSVCYYSCEQDHYKEPELVPKTYNFNIPNKANFNFSQISENRSSIIPYTNTLQVKNISDDDFTLDFIVFSFKDDVLNYNNLAFIKQASTEITSGSTTDSIALEQTNQLFTNTNVMTSILNFSNPNSDHDFNGLYTGELNVYTPTETDTTFQRSVTCTGFVDYQGAFNFFIENEDENDVSRLEGSFNSQHLISGNILDRNASNLSAIINSPQDTLQFDDNHLTGYINYTNNTEARLLHFNLTKQN</sequence>
<dbReference type="EMBL" id="JALPQF010000001">
    <property type="protein sequence ID" value="MCK8479159.1"/>
    <property type="molecule type" value="Genomic_DNA"/>
</dbReference>
<keyword evidence="1" id="KW-0732">Signal</keyword>
<reference evidence="2" key="1">
    <citation type="submission" date="2022-04" db="EMBL/GenBank/DDBJ databases">
        <authorList>
            <person name="Ren T."/>
        </authorList>
    </citation>
    <scope>NUCLEOTIDE SEQUENCE</scope>
    <source>
        <strain evidence="2">F63249</strain>
    </source>
</reference>
<evidence type="ECO:0000313" key="2">
    <source>
        <dbReference type="EMBL" id="MCK8479159.1"/>
    </source>
</evidence>
<evidence type="ECO:0008006" key="4">
    <source>
        <dbReference type="Google" id="ProtNLM"/>
    </source>
</evidence>
<dbReference type="RefSeq" id="WP_248411573.1">
    <property type="nucleotide sequence ID" value="NZ_JALPQF010000001.1"/>
</dbReference>
<protein>
    <recommendedName>
        <fullName evidence="4">CHRD domain-containing protein</fullName>
    </recommendedName>
</protein>
<evidence type="ECO:0000256" key="1">
    <source>
        <dbReference type="SAM" id="SignalP"/>
    </source>
</evidence>
<comment type="caution">
    <text evidence="2">The sequence shown here is derived from an EMBL/GenBank/DDBJ whole genome shotgun (WGS) entry which is preliminary data.</text>
</comment>